<dbReference type="SMART" id="SM00297">
    <property type="entry name" value="BROMO"/>
    <property type="match status" value="1"/>
</dbReference>
<dbReference type="SUPFAM" id="SSF47370">
    <property type="entry name" value="Bromodomain"/>
    <property type="match status" value="1"/>
</dbReference>
<comment type="caution">
    <text evidence="5">The sequence shown here is derived from an EMBL/GenBank/DDBJ whole genome shotgun (WGS) entry which is preliminary data.</text>
</comment>
<dbReference type="EMBL" id="JAGTXO010000023">
    <property type="protein sequence ID" value="KAG8461880.1"/>
    <property type="molecule type" value="Genomic_DNA"/>
</dbReference>
<feature type="compositionally biased region" description="Low complexity" evidence="3">
    <location>
        <begin position="318"/>
        <end position="327"/>
    </location>
</feature>
<dbReference type="InterPro" id="IPR036427">
    <property type="entry name" value="Bromodomain-like_sf"/>
</dbReference>
<evidence type="ECO:0000313" key="5">
    <source>
        <dbReference type="EMBL" id="KAG8461880.1"/>
    </source>
</evidence>
<sequence length="370" mass="38491">MAAVELLVCIAVREHGGTSWAAVAEAVRPIIEKMQLRVRSPDECRVLFQAVRARGPADAPLDETIRGLRVQRMAELRAEAAALEVQAERLVRDLAALDAGERDDIATLLAMLPPGAPLVAPPAAPAGGEPPSKAATAQLLKMLNAIAKHKWAYPFKRPVTDKEAPDYKDIIKQPMDFSTIRKRIEAGQVSTLGSLRDDLALVFSNAQLYNSTASDYSKMAASLQQHAALEMQRLLAETASASHLSPEASELLRGAGVSPAELKSASTRLRSAHPADGAAPAGGAGGGEAHDAAGDEASAAARVADEPPDGPSPLAVPSAARGADADGASGGQPQPPAGRHESPAPVGTASGRKRERGSEGAASVRVRSRR</sequence>
<accession>A0A8J5XFC9</accession>
<gene>
    <name evidence="5" type="ORF">KFE25_013899</name>
</gene>
<organism evidence="5 6">
    <name type="scientific">Diacronema lutheri</name>
    <name type="common">Unicellular marine alga</name>
    <name type="synonym">Monochrysis lutheri</name>
    <dbReference type="NCBI Taxonomy" id="2081491"/>
    <lineage>
        <taxon>Eukaryota</taxon>
        <taxon>Haptista</taxon>
        <taxon>Haptophyta</taxon>
        <taxon>Pavlovophyceae</taxon>
        <taxon>Pavlovales</taxon>
        <taxon>Pavlovaceae</taxon>
        <taxon>Diacronema</taxon>
    </lineage>
</organism>
<evidence type="ECO:0000259" key="4">
    <source>
        <dbReference type="PROSITE" id="PS50014"/>
    </source>
</evidence>
<evidence type="ECO:0000256" key="2">
    <source>
        <dbReference type="PROSITE-ProRule" id="PRU00035"/>
    </source>
</evidence>
<dbReference type="PANTHER" id="PTHR15398:SF4">
    <property type="entry name" value="BROMODOMAIN-CONTAINING PROTEIN 8 ISOFORM X1"/>
    <property type="match status" value="1"/>
</dbReference>
<proteinExistence type="predicted"/>
<keyword evidence="1 2" id="KW-0103">Bromodomain</keyword>
<dbReference type="PROSITE" id="PS50014">
    <property type="entry name" value="BROMODOMAIN_2"/>
    <property type="match status" value="1"/>
</dbReference>
<reference evidence="5" key="1">
    <citation type="submission" date="2021-05" db="EMBL/GenBank/DDBJ databases">
        <title>The genome of the haptophyte Pavlova lutheri (Diacronema luteri, Pavlovales) - a model for lipid biosynthesis in eukaryotic algae.</title>
        <authorList>
            <person name="Hulatt C.J."/>
            <person name="Posewitz M.C."/>
        </authorList>
    </citation>
    <scope>NUCLEOTIDE SEQUENCE</scope>
    <source>
        <strain evidence="5">NIVA-4/92</strain>
    </source>
</reference>
<dbReference type="PANTHER" id="PTHR15398">
    <property type="entry name" value="BROMODOMAIN-CONTAINING PROTEIN 8"/>
    <property type="match status" value="1"/>
</dbReference>
<dbReference type="AlphaFoldDB" id="A0A8J5XFC9"/>
<dbReference type="Pfam" id="PF00439">
    <property type="entry name" value="Bromodomain"/>
    <property type="match status" value="1"/>
</dbReference>
<dbReference type="InterPro" id="IPR001487">
    <property type="entry name" value="Bromodomain"/>
</dbReference>
<evidence type="ECO:0000313" key="6">
    <source>
        <dbReference type="Proteomes" id="UP000751190"/>
    </source>
</evidence>
<protein>
    <recommendedName>
        <fullName evidence="4">Bromo domain-containing protein</fullName>
    </recommendedName>
</protein>
<dbReference type="PRINTS" id="PR00503">
    <property type="entry name" value="BROMODOMAIN"/>
</dbReference>
<feature type="domain" description="Bromo" evidence="4">
    <location>
        <begin position="147"/>
        <end position="217"/>
    </location>
</feature>
<evidence type="ECO:0000256" key="1">
    <source>
        <dbReference type="ARBA" id="ARBA00023117"/>
    </source>
</evidence>
<dbReference type="OrthoDB" id="1937912at2759"/>
<dbReference type="Gene3D" id="1.20.920.10">
    <property type="entry name" value="Bromodomain-like"/>
    <property type="match status" value="1"/>
</dbReference>
<feature type="region of interest" description="Disordered" evidence="3">
    <location>
        <begin position="262"/>
        <end position="370"/>
    </location>
</feature>
<name>A0A8J5XFC9_DIALT</name>
<evidence type="ECO:0000256" key="3">
    <source>
        <dbReference type="SAM" id="MobiDB-lite"/>
    </source>
</evidence>
<dbReference type="GO" id="GO:0035267">
    <property type="term" value="C:NuA4 histone acetyltransferase complex"/>
    <property type="evidence" value="ECO:0007669"/>
    <property type="project" value="TreeGrafter"/>
</dbReference>
<keyword evidence="6" id="KW-1185">Reference proteome</keyword>
<dbReference type="Proteomes" id="UP000751190">
    <property type="component" value="Unassembled WGS sequence"/>
</dbReference>